<evidence type="ECO:0000256" key="1">
    <source>
        <dbReference type="SAM" id="Coils"/>
    </source>
</evidence>
<feature type="coiled-coil region" evidence="1">
    <location>
        <begin position="62"/>
        <end position="89"/>
    </location>
</feature>
<evidence type="ECO:0000313" key="2">
    <source>
        <dbReference type="EMBL" id="KAG7397081.1"/>
    </source>
</evidence>
<reference evidence="2" key="1">
    <citation type="submission" date="2021-02" db="EMBL/GenBank/DDBJ databases">
        <authorList>
            <person name="Palmer J.M."/>
        </authorList>
    </citation>
    <scope>NUCLEOTIDE SEQUENCE</scope>
    <source>
        <strain evidence="2">SCRP23</strain>
    </source>
</reference>
<sequence length="414" mass="47983">MVSAKSSYRAAPCMVDIKPVIKKEKQSVIKKEKPSERTEVYEAVIREEWRREQQRKRMVRWRVQKKEQMVDLNRERQRLEREVQRRLADVRRDPAPVEQKLASWAQHAFHQVTMETAALKSENLALCEAIDQHVKFEAFVQKETDAIQVEPQNASTLPTSKTASPHQKDLGWRVFFPNDEPSFHFYPFTEAEFDDIQKHNDEMVMKNNPCVATVGKLFGWTVDYAPLTRNEAGTLVVAHARFSRRLHCSLDHVYKILPHMDKSLWPVIATPRSWGRVQSGNVCCQVLQSLDENAHVMVSNIPGPVHLRYISFAKYVRQEDSEGRRMDTYAITIADSEANASRSGTEDQQDKVEWIKDGGTFFVLTEVDKNTIDVVYHHWAGCLSEAHGRELYIDWIRFPVLMEQYVSPARLLAF</sequence>
<proteinExistence type="predicted"/>
<gene>
    <name evidence="2" type="ORF">PHYBOEH_001295</name>
</gene>
<dbReference type="Proteomes" id="UP000693981">
    <property type="component" value="Unassembled WGS sequence"/>
</dbReference>
<protein>
    <submittedName>
        <fullName evidence="2">Uncharacterized protein</fullName>
    </submittedName>
</protein>
<keyword evidence="3" id="KW-1185">Reference proteome</keyword>
<organism evidence="2 3">
    <name type="scientific">Phytophthora boehmeriae</name>
    <dbReference type="NCBI Taxonomy" id="109152"/>
    <lineage>
        <taxon>Eukaryota</taxon>
        <taxon>Sar</taxon>
        <taxon>Stramenopiles</taxon>
        <taxon>Oomycota</taxon>
        <taxon>Peronosporomycetes</taxon>
        <taxon>Peronosporales</taxon>
        <taxon>Peronosporaceae</taxon>
        <taxon>Phytophthora</taxon>
    </lineage>
</organism>
<accession>A0A8T1WVD3</accession>
<keyword evidence="1" id="KW-0175">Coiled coil</keyword>
<dbReference type="EMBL" id="JAGDFL010000127">
    <property type="protein sequence ID" value="KAG7397081.1"/>
    <property type="molecule type" value="Genomic_DNA"/>
</dbReference>
<evidence type="ECO:0000313" key="3">
    <source>
        <dbReference type="Proteomes" id="UP000693981"/>
    </source>
</evidence>
<comment type="caution">
    <text evidence="2">The sequence shown here is derived from an EMBL/GenBank/DDBJ whole genome shotgun (WGS) entry which is preliminary data.</text>
</comment>
<dbReference type="AlphaFoldDB" id="A0A8T1WVD3"/>
<dbReference type="OrthoDB" id="122848at2759"/>
<name>A0A8T1WVD3_9STRA</name>